<name>A0A5C4XRS6_9HYPH</name>
<dbReference type="AlphaFoldDB" id="A0A5C4XRS6"/>
<feature type="signal peptide" evidence="1">
    <location>
        <begin position="1"/>
        <end position="20"/>
    </location>
</feature>
<protein>
    <recommendedName>
        <fullName evidence="4">PEP-CTERM sorting domain-containing protein</fullName>
    </recommendedName>
</protein>
<keyword evidence="1" id="KW-0732">Signal</keyword>
<feature type="chain" id="PRO_5022856005" description="PEP-CTERM sorting domain-containing protein" evidence="1">
    <location>
        <begin position="21"/>
        <end position="167"/>
    </location>
</feature>
<dbReference type="Proteomes" id="UP000311605">
    <property type="component" value="Unassembled WGS sequence"/>
</dbReference>
<reference evidence="2 3" key="1">
    <citation type="submission" date="2019-06" db="EMBL/GenBank/DDBJ databases">
        <title>The draft genome of Rhizobium smilacinae PTYR-5.</title>
        <authorList>
            <person name="Liu L."/>
            <person name="Li L."/>
            <person name="Zhang X."/>
        </authorList>
    </citation>
    <scope>NUCLEOTIDE SEQUENCE [LARGE SCALE GENOMIC DNA]</scope>
    <source>
        <strain evidence="2 3">PTYR-5</strain>
    </source>
</reference>
<evidence type="ECO:0008006" key="4">
    <source>
        <dbReference type="Google" id="ProtNLM"/>
    </source>
</evidence>
<organism evidence="2 3">
    <name type="scientific">Aliirhizobium smilacinae</name>
    <dbReference type="NCBI Taxonomy" id="1395944"/>
    <lineage>
        <taxon>Bacteria</taxon>
        <taxon>Pseudomonadati</taxon>
        <taxon>Pseudomonadota</taxon>
        <taxon>Alphaproteobacteria</taxon>
        <taxon>Hyphomicrobiales</taxon>
        <taxon>Rhizobiaceae</taxon>
        <taxon>Aliirhizobium</taxon>
    </lineage>
</organism>
<keyword evidence="3" id="KW-1185">Reference proteome</keyword>
<dbReference type="EMBL" id="VDMN01000001">
    <property type="protein sequence ID" value="TNM65294.1"/>
    <property type="molecule type" value="Genomic_DNA"/>
</dbReference>
<evidence type="ECO:0000313" key="3">
    <source>
        <dbReference type="Proteomes" id="UP000311605"/>
    </source>
</evidence>
<accession>A0A5C4XRS6</accession>
<gene>
    <name evidence="2" type="ORF">FHP24_03160</name>
</gene>
<sequence>MKFAYLAAIAALSFSTPSLAAQTVSTNVTAGAYHGTPGGIYNTITSLVISTAGNYSFSLGIDLLSGTSLATVGADIFKGSATTPLASIFKFTTADATKSTGEFWLDAGTYKVSWDITSFGGKTAATLSANSVTAVPGPEAGAGLGALAMLGVAYLAKRRRDEKALAA</sequence>
<comment type="caution">
    <text evidence="2">The sequence shown here is derived from an EMBL/GenBank/DDBJ whole genome shotgun (WGS) entry which is preliminary data.</text>
</comment>
<evidence type="ECO:0000256" key="1">
    <source>
        <dbReference type="SAM" id="SignalP"/>
    </source>
</evidence>
<evidence type="ECO:0000313" key="2">
    <source>
        <dbReference type="EMBL" id="TNM65294.1"/>
    </source>
</evidence>
<proteinExistence type="predicted"/>
<dbReference type="RefSeq" id="WP_139672737.1">
    <property type="nucleotide sequence ID" value="NZ_VDMN01000001.1"/>
</dbReference>